<dbReference type="OrthoDB" id="5369347at2759"/>
<protein>
    <submittedName>
        <fullName evidence="1">Uncharacterized protein</fullName>
    </submittedName>
</protein>
<dbReference type="Proteomes" id="UP000076632">
    <property type="component" value="Unassembled WGS sequence"/>
</dbReference>
<gene>
    <name evidence="1" type="ORF">L228DRAFT_236892</name>
</gene>
<dbReference type="STRING" id="1328760.A0A165J7F6"/>
<dbReference type="AlphaFoldDB" id="A0A165J7F6"/>
<proteinExistence type="predicted"/>
<dbReference type="GeneID" id="28896011"/>
<evidence type="ECO:0000313" key="1">
    <source>
        <dbReference type="EMBL" id="KZF25844.1"/>
    </source>
</evidence>
<organism evidence="1 2">
    <name type="scientific">Xylona heveae (strain CBS 132557 / TC161)</name>
    <dbReference type="NCBI Taxonomy" id="1328760"/>
    <lineage>
        <taxon>Eukaryota</taxon>
        <taxon>Fungi</taxon>
        <taxon>Dikarya</taxon>
        <taxon>Ascomycota</taxon>
        <taxon>Pezizomycotina</taxon>
        <taxon>Xylonomycetes</taxon>
        <taxon>Xylonales</taxon>
        <taxon>Xylonaceae</taxon>
        <taxon>Xylona</taxon>
    </lineage>
</organism>
<dbReference type="RefSeq" id="XP_018191399.1">
    <property type="nucleotide sequence ID" value="XM_018330874.1"/>
</dbReference>
<accession>A0A165J7F6</accession>
<keyword evidence="2" id="KW-1185">Reference proteome</keyword>
<dbReference type="InParanoid" id="A0A165J7F6"/>
<name>A0A165J7F6_XYLHT</name>
<evidence type="ECO:0000313" key="2">
    <source>
        <dbReference type="Proteomes" id="UP000076632"/>
    </source>
</evidence>
<sequence>MGKSFGIHEEHHVSWTLFQGLQRHLHWKHPANLKILLKDCPLYAWAVQTKVYLNYLWHTTNKFTTGFKVIYIQCHPDFVTWEQMKIMAMFLCCLCFQFQADMLHGVEAKIEPEHWQAALEANQPFCYKYFDSIMCDEVYLASGNCSGLKKVKYLFTLLWDYNDGKQRDAVVKDFHAKHKHIFYLYHWILPYPNEMGLLQKTKQGQCMWYLISIASKHDHHGCNFYQTAWEKTNYKAGFPNLFPQYCLWTKEEWELWMECYVEVQEQLLDVVENLAECLLGEELGTEADPQSYHPPITCLLHVDGTALVEGSHGCCGPPGKGVGGGMSIAHLLQAHCMPIMLPQMELYPVLVQVAYGSHAAG</sequence>
<reference evidence="1 2" key="1">
    <citation type="journal article" date="2016" name="Fungal Biol.">
        <title>The genome of Xylona heveae provides a window into fungal endophytism.</title>
        <authorList>
            <person name="Gazis R."/>
            <person name="Kuo A."/>
            <person name="Riley R."/>
            <person name="LaButti K."/>
            <person name="Lipzen A."/>
            <person name="Lin J."/>
            <person name="Amirebrahimi M."/>
            <person name="Hesse C.N."/>
            <person name="Spatafora J.W."/>
            <person name="Henrissat B."/>
            <person name="Hainaut M."/>
            <person name="Grigoriev I.V."/>
            <person name="Hibbett D.S."/>
        </authorList>
    </citation>
    <scope>NUCLEOTIDE SEQUENCE [LARGE SCALE GENOMIC DNA]</scope>
    <source>
        <strain evidence="1 2">TC161</strain>
    </source>
</reference>
<dbReference type="EMBL" id="KV407455">
    <property type="protein sequence ID" value="KZF25844.1"/>
    <property type="molecule type" value="Genomic_DNA"/>
</dbReference>